<dbReference type="AlphaFoldDB" id="A0A497EN39"/>
<keyword evidence="1" id="KW-0812">Transmembrane</keyword>
<organism evidence="2 3">
    <name type="scientific">Thermoproteota archaeon</name>
    <dbReference type="NCBI Taxonomy" id="2056631"/>
    <lineage>
        <taxon>Archaea</taxon>
        <taxon>Thermoproteota</taxon>
    </lineage>
</organism>
<evidence type="ECO:0000256" key="1">
    <source>
        <dbReference type="SAM" id="Phobius"/>
    </source>
</evidence>
<sequence>MNPTLRFILIGIAAIILVGVSVWMMHRGLEKPQPEVEEVRMEGQTQTAYVLPRGEMGKPESEEENELSFEEFEALLEEYLAESSEDTGETQVEEPLEGIDWISSPPLEEAEEDERSDTMEEGFEELPPDIQEKVEIYAELAEILPEFKELWPITLNIPGGDENRTEEQLAIIRRSSELLTRIIDLCESFLGPPAIYRNEKGVVTQVNLAPMFTQIARHLGKELPFDGNPDYFSAEDYKGGTGGW</sequence>
<evidence type="ECO:0000313" key="3">
    <source>
        <dbReference type="Proteomes" id="UP000278475"/>
    </source>
</evidence>
<gene>
    <name evidence="2" type="ORF">DRJ31_08340</name>
</gene>
<reference evidence="2 3" key="1">
    <citation type="submission" date="2018-06" db="EMBL/GenBank/DDBJ databases">
        <title>Extensive metabolic versatility and redundancy in microbially diverse, dynamic hydrothermal sediments.</title>
        <authorList>
            <person name="Dombrowski N."/>
            <person name="Teske A."/>
            <person name="Baker B.J."/>
        </authorList>
    </citation>
    <scope>NUCLEOTIDE SEQUENCE [LARGE SCALE GENOMIC DNA]</scope>
    <source>
        <strain evidence="2">B66_G16</strain>
    </source>
</reference>
<keyword evidence="1" id="KW-0472">Membrane</keyword>
<feature type="transmembrane region" description="Helical" evidence="1">
    <location>
        <begin position="6"/>
        <end position="25"/>
    </location>
</feature>
<proteinExistence type="predicted"/>
<evidence type="ECO:0000313" key="2">
    <source>
        <dbReference type="EMBL" id="RLE47790.1"/>
    </source>
</evidence>
<accession>A0A497EN39</accession>
<keyword evidence="1" id="KW-1133">Transmembrane helix</keyword>
<name>A0A497EN39_9CREN</name>
<protein>
    <submittedName>
        <fullName evidence="2">Uncharacterized protein</fullName>
    </submittedName>
</protein>
<dbReference type="EMBL" id="QMQV01000106">
    <property type="protein sequence ID" value="RLE47790.1"/>
    <property type="molecule type" value="Genomic_DNA"/>
</dbReference>
<dbReference type="Proteomes" id="UP000278475">
    <property type="component" value="Unassembled WGS sequence"/>
</dbReference>
<comment type="caution">
    <text evidence="2">The sequence shown here is derived from an EMBL/GenBank/DDBJ whole genome shotgun (WGS) entry which is preliminary data.</text>
</comment>